<evidence type="ECO:0000256" key="2">
    <source>
        <dbReference type="ARBA" id="ARBA00010788"/>
    </source>
</evidence>
<evidence type="ECO:0000256" key="5">
    <source>
        <dbReference type="ARBA" id="ARBA00023187"/>
    </source>
</evidence>
<reference evidence="7 9" key="1">
    <citation type="journal article" date="2013" name="Curr. Biol.">
        <title>Shared signatures of parasitism and phylogenomics unite Cryptomycota and microsporidia.</title>
        <authorList>
            <person name="James T.Y."/>
            <person name="Pelin A."/>
            <person name="Bonen L."/>
            <person name="Ahrendt S."/>
            <person name="Sain D."/>
            <person name="Corradi N."/>
            <person name="Stajich J.E."/>
        </authorList>
    </citation>
    <scope>NUCLEOTIDE SEQUENCE [LARGE SCALE GENOMIC DNA]</scope>
    <source>
        <strain evidence="7">CSF55</strain>
        <strain evidence="7">CSF55</strain>
    </source>
</reference>
<comment type="similarity">
    <text evidence="2">Belongs to the SPF27 family.</text>
</comment>
<name>A0A075AXI1_ROZAC</name>
<dbReference type="HOGENOM" id="CLU_082523_2_1_1"/>
<keyword evidence="5" id="KW-0508">mRNA splicing</keyword>
<dbReference type="InterPro" id="IPR008409">
    <property type="entry name" value="SPF27"/>
</dbReference>
<reference evidence="10" key="2">
    <citation type="journal article" date="2018" name="Nat. Microbiol.">
        <title>Leveraging single-cell genomics to expand the fungal tree of life.</title>
        <authorList>
            <person name="Ahrendt S.R."/>
            <person name="Quandt C.A."/>
            <person name="Ciobanu D."/>
            <person name="Clum A."/>
            <person name="Salamov A."/>
            <person name="Andreopoulos B."/>
            <person name="Cheng J.F."/>
            <person name="Woyke T."/>
            <person name="Pelin A."/>
            <person name="Henrissat B."/>
            <person name="Reynolds N.K."/>
            <person name="Benny G.L."/>
            <person name="Smith M.E."/>
            <person name="James T.Y."/>
            <person name="Grigoriev I.V."/>
        </authorList>
    </citation>
    <scope>NUCLEOTIDE SEQUENCE [LARGE SCALE GENOMIC DNA]</scope>
    <source>
        <strain evidence="10">CSF55</strain>
    </source>
</reference>
<comment type="subcellular location">
    <subcellularLocation>
        <location evidence="1">Nucleus</location>
    </subcellularLocation>
</comment>
<dbReference type="OMA" id="SAWQESI"/>
<evidence type="ECO:0000256" key="1">
    <source>
        <dbReference type="ARBA" id="ARBA00004123"/>
    </source>
</evidence>
<dbReference type="Pfam" id="PF05700">
    <property type="entry name" value="BCAS2"/>
    <property type="match status" value="1"/>
</dbReference>
<sequence>MTEILDSLPYFDQEYEIPEIKSEVDRLIEKELANSTFAPPEPVENLRFKDDSVLNSEFERMDKGVEMSQLDMARYRLNVPKSKNKKEWIKAIENAYIQLEHQRIRATNLELLKAYGADAWNIYNQQMRELENYINRDLEFVKNNIIDINRQRKIEQIKAGNAIEGLELRTKEALDQLMQVQLAVELAKKQLSNKQ</sequence>
<evidence type="ECO:0000313" key="8">
    <source>
        <dbReference type="EMBL" id="RKP21241.1"/>
    </source>
</evidence>
<evidence type="ECO:0000256" key="3">
    <source>
        <dbReference type="ARBA" id="ARBA00022664"/>
    </source>
</evidence>
<evidence type="ECO:0000313" key="10">
    <source>
        <dbReference type="Proteomes" id="UP000281549"/>
    </source>
</evidence>
<dbReference type="GO" id="GO:0000974">
    <property type="term" value="C:Prp19 complex"/>
    <property type="evidence" value="ECO:0007669"/>
    <property type="project" value="TreeGrafter"/>
</dbReference>
<evidence type="ECO:0000256" key="6">
    <source>
        <dbReference type="ARBA" id="ARBA00023242"/>
    </source>
</evidence>
<evidence type="ECO:0000256" key="4">
    <source>
        <dbReference type="ARBA" id="ARBA00022728"/>
    </source>
</evidence>
<protein>
    <submittedName>
        <fullName evidence="7">Pre-mRNA-splicing factor SPF27 domain-containing protein</fullName>
    </submittedName>
</protein>
<keyword evidence="3" id="KW-0507">mRNA processing</keyword>
<keyword evidence="4" id="KW-0747">Spliceosome</keyword>
<dbReference type="GO" id="GO:0008380">
    <property type="term" value="P:RNA splicing"/>
    <property type="evidence" value="ECO:0007669"/>
    <property type="project" value="UniProtKB-KW"/>
</dbReference>
<dbReference type="AlphaFoldDB" id="A0A075AXI1"/>
<dbReference type="Proteomes" id="UP000281549">
    <property type="component" value="Unassembled WGS sequence"/>
</dbReference>
<dbReference type="STRING" id="988480.A0A075AXI1"/>
<gene>
    <name evidence="7" type="ORF">O9G_001985</name>
    <name evidence="8" type="ORF">ROZALSC1DRAFT_27342</name>
</gene>
<dbReference type="PANTHER" id="PTHR13296:SF0">
    <property type="entry name" value="PRE-MRNA-SPLICING FACTOR SPF27"/>
    <property type="match status" value="1"/>
</dbReference>
<dbReference type="EMBL" id="KE560904">
    <property type="protein sequence ID" value="EPZ34854.1"/>
    <property type="molecule type" value="Genomic_DNA"/>
</dbReference>
<keyword evidence="9" id="KW-1185">Reference proteome</keyword>
<dbReference type="OrthoDB" id="205794at2759"/>
<dbReference type="EMBL" id="ML004974">
    <property type="protein sequence ID" value="RKP21241.1"/>
    <property type="molecule type" value="Genomic_DNA"/>
</dbReference>
<accession>A0A075AXI1</accession>
<evidence type="ECO:0000313" key="9">
    <source>
        <dbReference type="Proteomes" id="UP000030755"/>
    </source>
</evidence>
<keyword evidence="6" id="KW-0539">Nucleus</keyword>
<organism evidence="7 9">
    <name type="scientific">Rozella allomycis (strain CSF55)</name>
    <dbReference type="NCBI Taxonomy" id="988480"/>
    <lineage>
        <taxon>Eukaryota</taxon>
        <taxon>Fungi</taxon>
        <taxon>Fungi incertae sedis</taxon>
        <taxon>Cryptomycota</taxon>
        <taxon>Cryptomycota incertae sedis</taxon>
        <taxon>Rozella</taxon>
    </lineage>
</organism>
<proteinExistence type="inferred from homology"/>
<dbReference type="GO" id="GO:0071011">
    <property type="term" value="C:precatalytic spliceosome"/>
    <property type="evidence" value="ECO:0007669"/>
    <property type="project" value="TreeGrafter"/>
</dbReference>
<dbReference type="PANTHER" id="PTHR13296">
    <property type="entry name" value="BCAS2 PROTEIN"/>
    <property type="match status" value="1"/>
</dbReference>
<dbReference type="GO" id="GO:0006397">
    <property type="term" value="P:mRNA processing"/>
    <property type="evidence" value="ECO:0007669"/>
    <property type="project" value="UniProtKB-KW"/>
</dbReference>
<dbReference type="Proteomes" id="UP000030755">
    <property type="component" value="Unassembled WGS sequence"/>
</dbReference>
<reference evidence="8" key="3">
    <citation type="submission" date="2018-08" db="EMBL/GenBank/DDBJ databases">
        <title>Leveraging single-cell genomics to expand the Fungal Tree of Life.</title>
        <authorList>
            <consortium name="DOE Joint Genome Institute"/>
            <person name="Ahrendt S.R."/>
            <person name="Quandt C.A."/>
            <person name="Ciobanu D."/>
            <person name="Clum A."/>
            <person name="Salamov A."/>
            <person name="Andreopoulos B."/>
            <person name="Cheng J.-F."/>
            <person name="Woyke T."/>
            <person name="Pelin A."/>
            <person name="Henrissat B."/>
            <person name="Reynolds N."/>
            <person name="Benny G.L."/>
            <person name="Smith M.E."/>
            <person name="James T.Y."/>
            <person name="Grigoriev I.V."/>
        </authorList>
    </citation>
    <scope>NUCLEOTIDE SEQUENCE</scope>
    <source>
        <strain evidence="8">CSF55</strain>
    </source>
</reference>
<dbReference type="GO" id="GO:0071013">
    <property type="term" value="C:catalytic step 2 spliceosome"/>
    <property type="evidence" value="ECO:0007669"/>
    <property type="project" value="TreeGrafter"/>
</dbReference>
<evidence type="ECO:0000313" key="7">
    <source>
        <dbReference type="EMBL" id="EPZ34854.1"/>
    </source>
</evidence>